<accession>A0A2W7HXP2</accession>
<gene>
    <name evidence="2" type="ORF">C8P66_1296</name>
</gene>
<dbReference type="EMBL" id="QKYU01000029">
    <property type="protein sequence ID" value="PZW39336.1"/>
    <property type="molecule type" value="Genomic_DNA"/>
</dbReference>
<comment type="caution">
    <text evidence="2">The sequence shown here is derived from an EMBL/GenBank/DDBJ whole genome shotgun (WGS) entry which is preliminary data.</text>
</comment>
<feature type="transmembrane region" description="Helical" evidence="1">
    <location>
        <begin position="62"/>
        <end position="79"/>
    </location>
</feature>
<reference evidence="2 3" key="1">
    <citation type="submission" date="2018-06" db="EMBL/GenBank/DDBJ databases">
        <title>Genomic Encyclopedia of Archaeal and Bacterial Type Strains, Phase II (KMG-II): from individual species to whole genera.</title>
        <authorList>
            <person name="Goeker M."/>
        </authorList>
    </citation>
    <scope>NUCLEOTIDE SEQUENCE [LARGE SCALE GENOMIC DNA]</scope>
    <source>
        <strain evidence="2 3">DSM 24525</strain>
    </source>
</reference>
<evidence type="ECO:0000256" key="1">
    <source>
        <dbReference type="SAM" id="Phobius"/>
    </source>
</evidence>
<dbReference type="AlphaFoldDB" id="A0A2W7HXP2"/>
<dbReference type="Proteomes" id="UP000249688">
    <property type="component" value="Unassembled WGS sequence"/>
</dbReference>
<dbReference type="Pfam" id="PF12966">
    <property type="entry name" value="AtpR"/>
    <property type="match status" value="1"/>
</dbReference>
<organism evidence="2 3">
    <name type="scientific">Humitalea rosea</name>
    <dbReference type="NCBI Taxonomy" id="990373"/>
    <lineage>
        <taxon>Bacteria</taxon>
        <taxon>Pseudomonadati</taxon>
        <taxon>Pseudomonadota</taxon>
        <taxon>Alphaproteobacteria</taxon>
        <taxon>Acetobacterales</taxon>
        <taxon>Roseomonadaceae</taxon>
        <taxon>Humitalea</taxon>
    </lineage>
</organism>
<dbReference type="InterPro" id="IPR017581">
    <property type="entry name" value="AtpR-like"/>
</dbReference>
<keyword evidence="1" id="KW-0472">Membrane</keyword>
<protein>
    <submittedName>
        <fullName evidence="2">F1F0 ATPase subunit 2</fullName>
    </submittedName>
</protein>
<keyword evidence="1" id="KW-1133">Transmembrane helix</keyword>
<feature type="transmembrane region" description="Helical" evidence="1">
    <location>
        <begin position="31"/>
        <end position="55"/>
    </location>
</feature>
<evidence type="ECO:0000313" key="2">
    <source>
        <dbReference type="EMBL" id="PZW39336.1"/>
    </source>
</evidence>
<dbReference type="RefSeq" id="WP_158537325.1">
    <property type="nucleotide sequence ID" value="NZ_QKYU01000029.1"/>
</dbReference>
<proteinExistence type="predicted"/>
<sequence>MMALTDPLWALAGLLLGAVHFSTLRHNTGLYLTGGMAAAVALHLARMVIVVAGLVLVGMRGAWPLIFALGGLLLARSWIVRPERR</sequence>
<name>A0A2W7HXP2_9PROT</name>
<keyword evidence="1" id="KW-0812">Transmembrane</keyword>
<keyword evidence="3" id="KW-1185">Reference proteome</keyword>
<evidence type="ECO:0000313" key="3">
    <source>
        <dbReference type="Proteomes" id="UP000249688"/>
    </source>
</evidence>